<protein>
    <submittedName>
        <fullName evidence="2">Uncharacterized protein</fullName>
    </submittedName>
</protein>
<proteinExistence type="predicted"/>
<dbReference type="Proteomes" id="UP000193719">
    <property type="component" value="Unassembled WGS sequence"/>
</dbReference>
<accession>A0A1Y1VE08</accession>
<keyword evidence="1" id="KW-0812">Transmembrane</keyword>
<reference evidence="2 3" key="2">
    <citation type="submission" date="2016-08" db="EMBL/GenBank/DDBJ databases">
        <title>Pervasive Adenine N6-methylation of Active Genes in Fungi.</title>
        <authorList>
            <consortium name="DOE Joint Genome Institute"/>
            <person name="Mondo S.J."/>
            <person name="Dannebaum R.O."/>
            <person name="Kuo R.C."/>
            <person name="Labutti K."/>
            <person name="Haridas S."/>
            <person name="Kuo A."/>
            <person name="Salamov A."/>
            <person name="Ahrendt S.R."/>
            <person name="Lipzen A."/>
            <person name="Sullivan W."/>
            <person name="Andreopoulos W.B."/>
            <person name="Clum A."/>
            <person name="Lindquist E."/>
            <person name="Daum C."/>
            <person name="Ramamoorthy G.K."/>
            <person name="Gryganskyi A."/>
            <person name="Culley D."/>
            <person name="Magnuson J.K."/>
            <person name="James T.Y."/>
            <person name="O'Malley M.A."/>
            <person name="Stajich J.E."/>
            <person name="Spatafora J.W."/>
            <person name="Visel A."/>
            <person name="Grigoriev I.V."/>
        </authorList>
    </citation>
    <scope>NUCLEOTIDE SEQUENCE [LARGE SCALE GENOMIC DNA]</scope>
    <source>
        <strain evidence="3">finn</strain>
    </source>
</reference>
<keyword evidence="1" id="KW-0472">Membrane</keyword>
<gene>
    <name evidence="2" type="ORF">BCR36DRAFT_21672</name>
</gene>
<dbReference type="AlphaFoldDB" id="A0A1Y1VE08"/>
<organism evidence="2 3">
    <name type="scientific">Piromyces finnis</name>
    <dbReference type="NCBI Taxonomy" id="1754191"/>
    <lineage>
        <taxon>Eukaryota</taxon>
        <taxon>Fungi</taxon>
        <taxon>Fungi incertae sedis</taxon>
        <taxon>Chytridiomycota</taxon>
        <taxon>Chytridiomycota incertae sedis</taxon>
        <taxon>Neocallimastigomycetes</taxon>
        <taxon>Neocallimastigales</taxon>
        <taxon>Neocallimastigaceae</taxon>
        <taxon>Piromyces</taxon>
    </lineage>
</organism>
<dbReference type="EMBL" id="MCFH01000012">
    <property type="protein sequence ID" value="ORX53854.1"/>
    <property type="molecule type" value="Genomic_DNA"/>
</dbReference>
<keyword evidence="3" id="KW-1185">Reference proteome</keyword>
<comment type="caution">
    <text evidence="2">The sequence shown here is derived from an EMBL/GenBank/DDBJ whole genome shotgun (WGS) entry which is preliminary data.</text>
</comment>
<reference evidence="2 3" key="1">
    <citation type="submission" date="2016-08" db="EMBL/GenBank/DDBJ databases">
        <title>Genomes of anaerobic fungi encode conserved fungal cellulosomes for biomass hydrolysis.</title>
        <authorList>
            <consortium name="DOE Joint Genome Institute"/>
            <person name="Haitjema C.H."/>
            <person name="Gilmore S.P."/>
            <person name="Henske J.K."/>
            <person name="Solomon K.V."/>
            <person name="De Groot R."/>
            <person name="Kuo A."/>
            <person name="Mondo S.J."/>
            <person name="Salamov A.A."/>
            <person name="Labutti K."/>
            <person name="Zhao Z."/>
            <person name="Chiniquy J."/>
            <person name="Barry K."/>
            <person name="Brewer H.M."/>
            <person name="Purvine S.O."/>
            <person name="Wright A.T."/>
            <person name="Boxma B."/>
            <person name="Van Alen T."/>
            <person name="Hackstein J.H."/>
            <person name="Baker S.E."/>
            <person name="Grigoriev I.V."/>
            <person name="O'Malley M.A."/>
        </authorList>
    </citation>
    <scope>NUCLEOTIDE SEQUENCE [LARGE SCALE GENOMIC DNA]</scope>
    <source>
        <strain evidence="3">finn</strain>
    </source>
</reference>
<evidence type="ECO:0000256" key="1">
    <source>
        <dbReference type="SAM" id="Phobius"/>
    </source>
</evidence>
<evidence type="ECO:0000313" key="3">
    <source>
        <dbReference type="Proteomes" id="UP000193719"/>
    </source>
</evidence>
<feature type="transmembrane region" description="Helical" evidence="1">
    <location>
        <begin position="116"/>
        <end position="132"/>
    </location>
</feature>
<name>A0A1Y1VE08_9FUNG</name>
<sequence>MVYNLNYITKNILNKNGSLTTREIKNFNGIFKYDIDDKLHLNKLYCIYNKIANSYNQVKFKLALKSKFLEISELDQYIENLISNKYDLDYSYYDINMIHNLKYYLYHQSPFKRNKIHIIFGIFIISRISFIINKYKKLVTKLIGFRFIY</sequence>
<keyword evidence="1" id="KW-1133">Transmembrane helix</keyword>
<evidence type="ECO:0000313" key="2">
    <source>
        <dbReference type="EMBL" id="ORX53854.1"/>
    </source>
</evidence>